<dbReference type="EMBL" id="CAJVQB010037798">
    <property type="protein sequence ID" value="CAG8825593.1"/>
    <property type="molecule type" value="Genomic_DNA"/>
</dbReference>
<sequence>GNPANPIIPFEIPGANWDKRLTNSSQKELCTDARRKSNALSLEAYYKLESIMAEKE</sequence>
<name>A0ABN7WBT0_GIGMA</name>
<accession>A0ABN7WBT0</accession>
<gene>
    <name evidence="1" type="ORF">GMARGA_LOCUS28886</name>
</gene>
<evidence type="ECO:0000313" key="1">
    <source>
        <dbReference type="EMBL" id="CAG8825593.1"/>
    </source>
</evidence>
<comment type="caution">
    <text evidence="1">The sequence shown here is derived from an EMBL/GenBank/DDBJ whole genome shotgun (WGS) entry which is preliminary data.</text>
</comment>
<dbReference type="Proteomes" id="UP000789901">
    <property type="component" value="Unassembled WGS sequence"/>
</dbReference>
<keyword evidence="2" id="KW-1185">Reference proteome</keyword>
<feature type="non-terminal residue" evidence="1">
    <location>
        <position position="1"/>
    </location>
</feature>
<protein>
    <submittedName>
        <fullName evidence="1">35094_t:CDS:1</fullName>
    </submittedName>
</protein>
<organism evidence="1 2">
    <name type="scientific">Gigaspora margarita</name>
    <dbReference type="NCBI Taxonomy" id="4874"/>
    <lineage>
        <taxon>Eukaryota</taxon>
        <taxon>Fungi</taxon>
        <taxon>Fungi incertae sedis</taxon>
        <taxon>Mucoromycota</taxon>
        <taxon>Glomeromycotina</taxon>
        <taxon>Glomeromycetes</taxon>
        <taxon>Diversisporales</taxon>
        <taxon>Gigasporaceae</taxon>
        <taxon>Gigaspora</taxon>
    </lineage>
</organism>
<proteinExistence type="predicted"/>
<reference evidence="1 2" key="1">
    <citation type="submission" date="2021-06" db="EMBL/GenBank/DDBJ databases">
        <authorList>
            <person name="Kallberg Y."/>
            <person name="Tangrot J."/>
            <person name="Rosling A."/>
        </authorList>
    </citation>
    <scope>NUCLEOTIDE SEQUENCE [LARGE SCALE GENOMIC DNA]</scope>
    <source>
        <strain evidence="1 2">120-4 pot B 10/14</strain>
    </source>
</reference>
<evidence type="ECO:0000313" key="2">
    <source>
        <dbReference type="Proteomes" id="UP000789901"/>
    </source>
</evidence>